<evidence type="ECO:0000256" key="11">
    <source>
        <dbReference type="ARBA" id="ARBA00035025"/>
    </source>
</evidence>
<dbReference type="GO" id="GO:0034587">
    <property type="term" value="P:piRNA processing"/>
    <property type="evidence" value="ECO:0007669"/>
    <property type="project" value="TreeGrafter"/>
</dbReference>
<dbReference type="GO" id="GO:0090486">
    <property type="term" value="F:small RNA 2'-O-methyltransferase activity"/>
    <property type="evidence" value="ECO:0007669"/>
    <property type="project" value="UniProtKB-EC"/>
</dbReference>
<dbReference type="AlphaFoldDB" id="A0A9J6H764"/>
<dbReference type="InterPro" id="IPR029063">
    <property type="entry name" value="SAM-dependent_MTases_sf"/>
</dbReference>
<evidence type="ECO:0000256" key="12">
    <source>
        <dbReference type="ARBA" id="ARBA00048418"/>
    </source>
</evidence>
<comment type="catalytic activity">
    <reaction evidence="12">
        <text>small RNA 3'-end nucleotide + S-adenosyl-L-methionine = small RNA 3'-end 2'-O-methylnucleotide + S-adenosyl-L-homocysteine + H(+)</text>
        <dbReference type="Rhea" id="RHEA:37887"/>
        <dbReference type="Rhea" id="RHEA-COMP:10415"/>
        <dbReference type="Rhea" id="RHEA-COMP:10416"/>
        <dbReference type="ChEBI" id="CHEBI:15378"/>
        <dbReference type="ChEBI" id="CHEBI:57856"/>
        <dbReference type="ChEBI" id="CHEBI:59789"/>
        <dbReference type="ChEBI" id="CHEBI:74896"/>
        <dbReference type="ChEBI" id="CHEBI:74898"/>
        <dbReference type="EC" id="2.1.1.386"/>
    </reaction>
</comment>
<dbReference type="Gene3D" id="3.40.50.150">
    <property type="entry name" value="Vaccinia Virus protein VP39"/>
    <property type="match status" value="1"/>
</dbReference>
<dbReference type="GO" id="GO:0030422">
    <property type="term" value="P:siRNA processing"/>
    <property type="evidence" value="ECO:0007669"/>
    <property type="project" value="TreeGrafter"/>
</dbReference>
<dbReference type="EMBL" id="JABSTR010000700">
    <property type="protein sequence ID" value="KAH9382937.1"/>
    <property type="molecule type" value="Genomic_DNA"/>
</dbReference>
<dbReference type="EC" id="2.1.1.386" evidence="11"/>
<keyword evidence="4" id="KW-0489">Methyltransferase</keyword>
<evidence type="ECO:0000256" key="3">
    <source>
        <dbReference type="ARBA" id="ARBA00021330"/>
    </source>
</evidence>
<keyword evidence="5" id="KW-0808">Transferase</keyword>
<keyword evidence="7" id="KW-0479">Metal-binding</keyword>
<comment type="cofactor">
    <cofactor evidence="1">
        <name>Mg(2+)</name>
        <dbReference type="ChEBI" id="CHEBI:18420"/>
    </cofactor>
</comment>
<gene>
    <name evidence="14" type="ORF">HPB48_023577</name>
</gene>
<keyword evidence="8" id="KW-0460">Magnesium</keyword>
<reference evidence="14 15" key="1">
    <citation type="journal article" date="2020" name="Cell">
        <title>Large-Scale Comparative Analyses of Tick Genomes Elucidate Their Genetic Diversity and Vector Capacities.</title>
        <authorList>
            <consortium name="Tick Genome and Microbiome Consortium (TIGMIC)"/>
            <person name="Jia N."/>
            <person name="Wang J."/>
            <person name="Shi W."/>
            <person name="Du L."/>
            <person name="Sun Y."/>
            <person name="Zhan W."/>
            <person name="Jiang J.F."/>
            <person name="Wang Q."/>
            <person name="Zhang B."/>
            <person name="Ji P."/>
            <person name="Bell-Sakyi L."/>
            <person name="Cui X.M."/>
            <person name="Yuan T.T."/>
            <person name="Jiang B.G."/>
            <person name="Yang W.F."/>
            <person name="Lam T.T."/>
            <person name="Chang Q.C."/>
            <person name="Ding S.J."/>
            <person name="Wang X.J."/>
            <person name="Zhu J.G."/>
            <person name="Ruan X.D."/>
            <person name="Zhao L."/>
            <person name="Wei J.T."/>
            <person name="Ye R.Z."/>
            <person name="Que T.C."/>
            <person name="Du C.H."/>
            <person name="Zhou Y.H."/>
            <person name="Cheng J.X."/>
            <person name="Dai P.F."/>
            <person name="Guo W.B."/>
            <person name="Han X.H."/>
            <person name="Huang E.J."/>
            <person name="Li L.F."/>
            <person name="Wei W."/>
            <person name="Gao Y.C."/>
            <person name="Liu J.Z."/>
            <person name="Shao H.Z."/>
            <person name="Wang X."/>
            <person name="Wang C.C."/>
            <person name="Yang T.C."/>
            <person name="Huo Q.B."/>
            <person name="Li W."/>
            <person name="Chen H.Y."/>
            <person name="Chen S.E."/>
            <person name="Zhou L.G."/>
            <person name="Ni X.B."/>
            <person name="Tian J.H."/>
            <person name="Sheng Y."/>
            <person name="Liu T."/>
            <person name="Pan Y.S."/>
            <person name="Xia L.Y."/>
            <person name="Li J."/>
            <person name="Zhao F."/>
            <person name="Cao W.C."/>
        </authorList>
    </citation>
    <scope>NUCLEOTIDE SEQUENCE [LARGE SCALE GENOMIC DNA]</scope>
    <source>
        <strain evidence="14">HaeL-2018</strain>
    </source>
</reference>
<keyword evidence="10" id="KW-0943">RNA-mediated gene silencing</keyword>
<dbReference type="GO" id="GO:0005634">
    <property type="term" value="C:nucleus"/>
    <property type="evidence" value="ECO:0007669"/>
    <property type="project" value="TreeGrafter"/>
</dbReference>
<dbReference type="PANTHER" id="PTHR21404">
    <property type="entry name" value="HEN1"/>
    <property type="match status" value="1"/>
</dbReference>
<protein>
    <recommendedName>
        <fullName evidence="3">Small RNA 2'-O-methyltransferase</fullName>
        <ecNumber evidence="11">2.1.1.386</ecNumber>
    </recommendedName>
</protein>
<keyword evidence="15" id="KW-1185">Reference proteome</keyword>
<evidence type="ECO:0000313" key="14">
    <source>
        <dbReference type="EMBL" id="KAH9382937.1"/>
    </source>
</evidence>
<comment type="similarity">
    <text evidence="2">Belongs to the methyltransferase superfamily. HEN1 family.</text>
</comment>
<dbReference type="SUPFAM" id="SSF53335">
    <property type="entry name" value="S-adenosyl-L-methionine-dependent methyltransferases"/>
    <property type="match status" value="1"/>
</dbReference>
<dbReference type="VEuPathDB" id="VectorBase:HLOH_063325"/>
<feature type="region of interest" description="Disordered" evidence="13">
    <location>
        <begin position="226"/>
        <end position="251"/>
    </location>
</feature>
<evidence type="ECO:0000256" key="4">
    <source>
        <dbReference type="ARBA" id="ARBA00022603"/>
    </source>
</evidence>
<dbReference type="OrthoDB" id="2154311at2759"/>
<keyword evidence="6" id="KW-0949">S-adenosyl-L-methionine</keyword>
<dbReference type="GO" id="GO:0005737">
    <property type="term" value="C:cytoplasm"/>
    <property type="evidence" value="ECO:0007669"/>
    <property type="project" value="TreeGrafter"/>
</dbReference>
<evidence type="ECO:0000256" key="6">
    <source>
        <dbReference type="ARBA" id="ARBA00022691"/>
    </source>
</evidence>
<dbReference type="GO" id="GO:0001510">
    <property type="term" value="P:RNA methylation"/>
    <property type="evidence" value="ECO:0007669"/>
    <property type="project" value="InterPro"/>
</dbReference>
<evidence type="ECO:0000256" key="8">
    <source>
        <dbReference type="ARBA" id="ARBA00022842"/>
    </source>
</evidence>
<proteinExistence type="inferred from homology"/>
<evidence type="ECO:0000256" key="5">
    <source>
        <dbReference type="ARBA" id="ARBA00022679"/>
    </source>
</evidence>
<evidence type="ECO:0000256" key="7">
    <source>
        <dbReference type="ARBA" id="ARBA00022723"/>
    </source>
</evidence>
<keyword evidence="9" id="KW-0694">RNA-binding</keyword>
<sequence>MLLAKDVTLKKVRLQFIDRCLISFVVRACCLPSQVVDFGCSTGRFFIHLKQLQQLTHYAAVDISYSCLESAYREARPLAWDLMHKRYHTLTCQFFKGSVADRDPRLFGFDAVTCIELVEHLQGEALEQMPETIFGFVRPRLAVITTPNQDFNVVFDKMDGMRHWDHKFEWTRQQFQKWCADIVERYPSYEVHFSGVGDAPSEKYKDVGHCSQIAIFRRKPCSLNGEVPVEPTPERETPLKSMPGGEELPQSSRVCEEPLKSECEARLESGAECEAARTSMPDVEQPAESAPQPEPYELVCQLLFLFFYLREGHFGELKRVDRMKAKFWCSGSWCEQVAMKELE</sequence>
<evidence type="ECO:0000256" key="10">
    <source>
        <dbReference type="ARBA" id="ARBA00023158"/>
    </source>
</evidence>
<evidence type="ECO:0000313" key="15">
    <source>
        <dbReference type="Proteomes" id="UP000821853"/>
    </source>
</evidence>
<dbReference type="GO" id="GO:0003723">
    <property type="term" value="F:RNA binding"/>
    <property type="evidence" value="ECO:0007669"/>
    <property type="project" value="UniProtKB-KW"/>
</dbReference>
<dbReference type="Pfam" id="PF13489">
    <property type="entry name" value="Methyltransf_23"/>
    <property type="match status" value="1"/>
</dbReference>
<comment type="caution">
    <text evidence="14">The sequence shown here is derived from an EMBL/GenBank/DDBJ whole genome shotgun (WGS) entry which is preliminary data.</text>
</comment>
<evidence type="ECO:0000256" key="1">
    <source>
        <dbReference type="ARBA" id="ARBA00001946"/>
    </source>
</evidence>
<dbReference type="PANTHER" id="PTHR21404:SF3">
    <property type="entry name" value="SMALL RNA 2'-O-METHYLTRANSFERASE"/>
    <property type="match status" value="1"/>
</dbReference>
<dbReference type="Proteomes" id="UP000821853">
    <property type="component" value="Unassembled WGS sequence"/>
</dbReference>
<evidence type="ECO:0000256" key="13">
    <source>
        <dbReference type="SAM" id="MobiDB-lite"/>
    </source>
</evidence>
<dbReference type="InterPro" id="IPR026610">
    <property type="entry name" value="Hen1"/>
</dbReference>
<organism evidence="14 15">
    <name type="scientific">Haemaphysalis longicornis</name>
    <name type="common">Bush tick</name>
    <dbReference type="NCBI Taxonomy" id="44386"/>
    <lineage>
        <taxon>Eukaryota</taxon>
        <taxon>Metazoa</taxon>
        <taxon>Ecdysozoa</taxon>
        <taxon>Arthropoda</taxon>
        <taxon>Chelicerata</taxon>
        <taxon>Arachnida</taxon>
        <taxon>Acari</taxon>
        <taxon>Parasitiformes</taxon>
        <taxon>Ixodida</taxon>
        <taxon>Ixodoidea</taxon>
        <taxon>Ixodidae</taxon>
        <taxon>Haemaphysalinae</taxon>
        <taxon>Haemaphysalis</taxon>
    </lineage>
</organism>
<evidence type="ECO:0000256" key="2">
    <source>
        <dbReference type="ARBA" id="ARBA00009026"/>
    </source>
</evidence>
<evidence type="ECO:0000256" key="9">
    <source>
        <dbReference type="ARBA" id="ARBA00022884"/>
    </source>
</evidence>
<name>A0A9J6H764_HAELO</name>
<accession>A0A9J6H764</accession>
<dbReference type="GO" id="GO:0046872">
    <property type="term" value="F:metal ion binding"/>
    <property type="evidence" value="ECO:0007669"/>
    <property type="project" value="UniProtKB-KW"/>
</dbReference>